<evidence type="ECO:0000256" key="1">
    <source>
        <dbReference type="SAM" id="Phobius"/>
    </source>
</evidence>
<feature type="transmembrane region" description="Helical" evidence="1">
    <location>
        <begin position="191"/>
        <end position="212"/>
    </location>
</feature>
<evidence type="ECO:0000313" key="2">
    <source>
        <dbReference type="EMBL" id="OLF48411.1"/>
    </source>
</evidence>
<keyword evidence="1" id="KW-0812">Transmembrane</keyword>
<sequence length="293" mass="33786">MRNKGLLSATFEQSTKLVKKAEIMKYSNDLVTSMSFFKRLMLFLPILFILSLIYMIGVVLPLQIASADQTNLSMFTIRIISKIGLALSSWIEKLLILEGVLLIINLFPKANYAVQLMFGVLISIVLSLIGVLGILPLAIGLTVGAFGWIGFGLQLLVCIYLWKSLIISNIVQLKQRLYQGVPNGKDWGERLMIFIKKYGGILLLLAIVNRWTFNFGEMVKTRPDIFSFLYGWAFLLVASLMIFMMSMTLKNFVAAFYFFKYQKEYRQFFKVSNEQWYGKWRGKKMDKKKHKER</sequence>
<comment type="caution">
    <text evidence="2">The sequence shown here is derived from an EMBL/GenBank/DDBJ whole genome shotgun (WGS) entry which is preliminary data.</text>
</comment>
<feature type="transmembrane region" description="Helical" evidence="1">
    <location>
        <begin position="232"/>
        <end position="259"/>
    </location>
</feature>
<gene>
    <name evidence="2" type="ORF">BU202_01985</name>
</gene>
<proteinExistence type="predicted"/>
<dbReference type="Proteomes" id="UP000186890">
    <property type="component" value="Unassembled WGS sequence"/>
</dbReference>
<dbReference type="EMBL" id="MSJM01000002">
    <property type="protein sequence ID" value="OLF48411.1"/>
    <property type="molecule type" value="Genomic_DNA"/>
</dbReference>
<feature type="transmembrane region" description="Helical" evidence="1">
    <location>
        <begin position="40"/>
        <end position="63"/>
    </location>
</feature>
<evidence type="ECO:0000313" key="3">
    <source>
        <dbReference type="Proteomes" id="UP000186890"/>
    </source>
</evidence>
<name>A0A1Q8E9E8_9STRE</name>
<feature type="transmembrane region" description="Helical" evidence="1">
    <location>
        <begin position="145"/>
        <end position="171"/>
    </location>
</feature>
<dbReference type="RefSeq" id="WP_075104134.1">
    <property type="nucleotide sequence ID" value="NZ_MSJM01000002.1"/>
</dbReference>
<protein>
    <submittedName>
        <fullName evidence="2">Uncharacterized protein</fullName>
    </submittedName>
</protein>
<dbReference type="OrthoDB" id="2234051at2"/>
<dbReference type="AlphaFoldDB" id="A0A1Q8E9E8"/>
<reference evidence="3" key="1">
    <citation type="submission" date="2016-12" db="EMBL/GenBank/DDBJ databases">
        <authorList>
            <person name="Gulvik C.A."/>
        </authorList>
    </citation>
    <scope>NUCLEOTIDE SEQUENCE [LARGE SCALE GENOMIC DNA]</scope>
    <source>
        <strain evidence="3">NED12-00049-6B</strain>
    </source>
</reference>
<accession>A0A1Q8E9E8</accession>
<keyword evidence="3" id="KW-1185">Reference proteome</keyword>
<keyword evidence="1" id="KW-0472">Membrane</keyword>
<feature type="transmembrane region" description="Helical" evidence="1">
    <location>
        <begin position="116"/>
        <end position="139"/>
    </location>
</feature>
<organism evidence="2 3">
    <name type="scientific">Streptococcus cuniculi</name>
    <dbReference type="NCBI Taxonomy" id="1432788"/>
    <lineage>
        <taxon>Bacteria</taxon>
        <taxon>Bacillati</taxon>
        <taxon>Bacillota</taxon>
        <taxon>Bacilli</taxon>
        <taxon>Lactobacillales</taxon>
        <taxon>Streptococcaceae</taxon>
        <taxon>Streptococcus</taxon>
    </lineage>
</organism>
<feature type="transmembrane region" description="Helical" evidence="1">
    <location>
        <begin position="83"/>
        <end position="104"/>
    </location>
</feature>
<keyword evidence="1" id="KW-1133">Transmembrane helix</keyword>